<proteinExistence type="predicted"/>
<sequence>MFPHLDVCLVREKTMKPAHYTLIACLTLVVLIGGAALFGSDTVRSSLLEGVNPVGHAQASDRCSGC</sequence>
<dbReference type="AlphaFoldDB" id="A0A934UZ87"/>
<comment type="caution">
    <text evidence="2">The sequence shown here is derived from an EMBL/GenBank/DDBJ whole genome shotgun (WGS) entry which is preliminary data.</text>
</comment>
<reference evidence="2" key="1">
    <citation type="submission" date="2017-08" db="EMBL/GenBank/DDBJ databases">
        <authorList>
            <person name="Imhoff J.F."/>
            <person name="Rahn T."/>
            <person name="Kuenzel S."/>
            <person name="Neulinger S.C."/>
        </authorList>
    </citation>
    <scope>NUCLEOTIDE SEQUENCE</scope>
    <source>
        <strain evidence="2">DSM 9154</strain>
    </source>
</reference>
<reference evidence="2" key="2">
    <citation type="journal article" date="2020" name="Microorganisms">
        <title>Osmotic Adaptation and Compatible Solute Biosynthesis of Phototrophic Bacteria as Revealed from Genome Analyses.</title>
        <authorList>
            <person name="Imhoff J.F."/>
            <person name="Rahn T."/>
            <person name="Kunzel S."/>
            <person name="Keller A."/>
            <person name="Neulinger S.C."/>
        </authorList>
    </citation>
    <scope>NUCLEOTIDE SEQUENCE</scope>
    <source>
        <strain evidence="2">DSM 9154</strain>
    </source>
</reference>
<evidence type="ECO:0000313" key="2">
    <source>
        <dbReference type="EMBL" id="MBK1696478.1"/>
    </source>
</evidence>
<keyword evidence="1" id="KW-0472">Membrane</keyword>
<name>A0A934UZ87_9PROT</name>
<evidence type="ECO:0000313" key="3">
    <source>
        <dbReference type="Proteomes" id="UP000778970"/>
    </source>
</evidence>
<accession>A0A934UZ87</accession>
<gene>
    <name evidence="2" type="ORF">CKO21_04375</name>
</gene>
<protein>
    <submittedName>
        <fullName evidence="2">Uncharacterized protein</fullName>
    </submittedName>
</protein>
<keyword evidence="1" id="KW-1133">Transmembrane helix</keyword>
<keyword evidence="1" id="KW-0812">Transmembrane</keyword>
<evidence type="ECO:0000256" key="1">
    <source>
        <dbReference type="SAM" id="Phobius"/>
    </source>
</evidence>
<dbReference type="Proteomes" id="UP000778970">
    <property type="component" value="Unassembled WGS sequence"/>
</dbReference>
<keyword evidence="3" id="KW-1185">Reference proteome</keyword>
<feature type="transmembrane region" description="Helical" evidence="1">
    <location>
        <begin position="20"/>
        <end position="38"/>
    </location>
</feature>
<organism evidence="2 3">
    <name type="scientific">Rhodovibrio salinarum</name>
    <dbReference type="NCBI Taxonomy" id="1087"/>
    <lineage>
        <taxon>Bacteria</taxon>
        <taxon>Pseudomonadati</taxon>
        <taxon>Pseudomonadota</taxon>
        <taxon>Alphaproteobacteria</taxon>
        <taxon>Rhodospirillales</taxon>
        <taxon>Rhodovibrionaceae</taxon>
        <taxon>Rhodovibrio</taxon>
    </lineage>
</organism>
<dbReference type="EMBL" id="NRRE01000017">
    <property type="protein sequence ID" value="MBK1696478.1"/>
    <property type="molecule type" value="Genomic_DNA"/>
</dbReference>